<reference evidence="2 3" key="1">
    <citation type="submission" date="2016-10" db="EMBL/GenBank/DDBJ databases">
        <authorList>
            <person name="de Groot N.N."/>
        </authorList>
    </citation>
    <scope>NUCLEOTIDE SEQUENCE [LARGE SCALE GENOMIC DNA]</scope>
    <source>
        <strain evidence="2 3">R5</strain>
    </source>
</reference>
<dbReference type="AlphaFoldDB" id="A0A1G7QF23"/>
<evidence type="ECO:0000313" key="3">
    <source>
        <dbReference type="Proteomes" id="UP000199245"/>
    </source>
</evidence>
<feature type="region of interest" description="Disordered" evidence="1">
    <location>
        <begin position="202"/>
        <end position="249"/>
    </location>
</feature>
<gene>
    <name evidence="2" type="ORF">SAMN05216337_109611</name>
</gene>
<dbReference type="EMBL" id="FMZW01000096">
    <property type="protein sequence ID" value="SDF97068.1"/>
    <property type="molecule type" value="Genomic_DNA"/>
</dbReference>
<accession>A0A1G7QF23</accession>
<feature type="compositionally biased region" description="Basic and acidic residues" evidence="1">
    <location>
        <begin position="220"/>
        <end position="249"/>
    </location>
</feature>
<organism evidence="2 3">
    <name type="scientific">Bradyrhizobium brasilense</name>
    <dbReference type="NCBI Taxonomy" id="1419277"/>
    <lineage>
        <taxon>Bacteria</taxon>
        <taxon>Pseudomonadati</taxon>
        <taxon>Pseudomonadota</taxon>
        <taxon>Alphaproteobacteria</taxon>
        <taxon>Hyphomicrobiales</taxon>
        <taxon>Nitrobacteraceae</taxon>
        <taxon>Bradyrhizobium</taxon>
    </lineage>
</organism>
<name>A0A1G7QF23_9BRAD</name>
<dbReference type="RefSeq" id="WP_092090566.1">
    <property type="nucleotide sequence ID" value="NZ_FMZW01000096.1"/>
</dbReference>
<proteinExistence type="predicted"/>
<sequence>MTTTHDHEIIDRNGRTVRRPNDILEDGDSIRTQMKFMDHGDPALMAAMAAAQSARRIEQFDAKIAFPGLQLDYKQAALLDAAKLTPNQMTLFKDHLTRKGFRQALDLAKRGVVAINRTHATFDYTLADPQLQAQVDGLPADQRRVFEAAFYGHREKQLTFDEAMGLAKGSVPQAAGHRPGYGVMDASANTDRARLVEQRDAALTNAWRKPPPVVDQQRSQPHDMRPGTLTHDDLLARRDKRLEESYLKQ</sequence>
<dbReference type="Proteomes" id="UP000199245">
    <property type="component" value="Unassembled WGS sequence"/>
</dbReference>
<evidence type="ECO:0000256" key="1">
    <source>
        <dbReference type="SAM" id="MobiDB-lite"/>
    </source>
</evidence>
<evidence type="ECO:0000313" key="2">
    <source>
        <dbReference type="EMBL" id="SDF97068.1"/>
    </source>
</evidence>
<protein>
    <submittedName>
        <fullName evidence="2">Uncharacterized protein</fullName>
    </submittedName>
</protein>